<dbReference type="InterPro" id="IPR011051">
    <property type="entry name" value="RmlC_Cupin_sf"/>
</dbReference>
<evidence type="ECO:0000259" key="2">
    <source>
        <dbReference type="Pfam" id="PF07883"/>
    </source>
</evidence>
<feature type="domain" description="Cupin type-2" evidence="2">
    <location>
        <begin position="33"/>
        <end position="100"/>
    </location>
</feature>
<dbReference type="PANTHER" id="PTHR35848:SF9">
    <property type="entry name" value="SLL1358 PROTEIN"/>
    <property type="match status" value="1"/>
</dbReference>
<dbReference type="InterPro" id="IPR013096">
    <property type="entry name" value="Cupin_2"/>
</dbReference>
<keyword evidence="1" id="KW-0479">Metal-binding</keyword>
<organism evidence="3 4">
    <name type="scientific">[Curtobacterium] plantarum</name>
    <dbReference type="NCBI Taxonomy" id="221276"/>
    <lineage>
        <taxon>Bacteria</taxon>
        <taxon>Pseudomonadati</taxon>
        <taxon>Pseudomonadota</taxon>
        <taxon>Gammaproteobacteria</taxon>
        <taxon>Enterobacterales</taxon>
        <taxon>Erwiniaceae</taxon>
        <taxon>Pantoea</taxon>
    </lineage>
</organism>
<evidence type="ECO:0000313" key="4">
    <source>
        <dbReference type="Proteomes" id="UP001244623"/>
    </source>
</evidence>
<proteinExistence type="predicted"/>
<name>A0ABT9T982_9GAMM</name>
<dbReference type="Pfam" id="PF07883">
    <property type="entry name" value="Cupin_2"/>
    <property type="match status" value="1"/>
</dbReference>
<dbReference type="SUPFAM" id="SSF51182">
    <property type="entry name" value="RmlC-like cupins"/>
    <property type="match status" value="1"/>
</dbReference>
<keyword evidence="4" id="KW-1185">Reference proteome</keyword>
<gene>
    <name evidence="3" type="ORF">J2X94_002205</name>
</gene>
<evidence type="ECO:0000313" key="3">
    <source>
        <dbReference type="EMBL" id="MDQ0020051.1"/>
    </source>
</evidence>
<sequence length="116" mass="13334">MMISKENAEHYFWGDNCDGWYLVNRQDMLVIHEKMPAGTSEKRHFHSVSRQFFFVLDGVLSMELEGKMHNIKALQGLEIPPGSKHQARNDTEFPVEFIVISHPTTRGDRSDLPSSC</sequence>
<protein>
    <submittedName>
        <fullName evidence="3">Mannose-6-phosphate isomerase-like protein (Cupin superfamily)</fullName>
    </submittedName>
</protein>
<accession>A0ABT9T982</accession>
<evidence type="ECO:0000256" key="1">
    <source>
        <dbReference type="ARBA" id="ARBA00022723"/>
    </source>
</evidence>
<dbReference type="Proteomes" id="UP001244623">
    <property type="component" value="Unassembled WGS sequence"/>
</dbReference>
<dbReference type="EMBL" id="JAUSSJ010000002">
    <property type="protein sequence ID" value="MDQ0020051.1"/>
    <property type="molecule type" value="Genomic_DNA"/>
</dbReference>
<comment type="caution">
    <text evidence="3">The sequence shown here is derived from an EMBL/GenBank/DDBJ whole genome shotgun (WGS) entry which is preliminary data.</text>
</comment>
<dbReference type="PANTHER" id="PTHR35848">
    <property type="entry name" value="OXALATE-BINDING PROTEIN"/>
    <property type="match status" value="1"/>
</dbReference>
<dbReference type="Gene3D" id="2.60.120.10">
    <property type="entry name" value="Jelly Rolls"/>
    <property type="match status" value="1"/>
</dbReference>
<dbReference type="InterPro" id="IPR014710">
    <property type="entry name" value="RmlC-like_jellyroll"/>
</dbReference>
<reference evidence="3 4" key="1">
    <citation type="submission" date="2023-07" db="EMBL/GenBank/DDBJ databases">
        <title>Sorghum-associated microbial communities from plants grown in Nebraska, USA.</title>
        <authorList>
            <person name="Schachtman D."/>
        </authorList>
    </citation>
    <scope>NUCLEOTIDE SEQUENCE [LARGE SCALE GENOMIC DNA]</scope>
    <source>
        <strain evidence="3 4">CC49</strain>
    </source>
</reference>
<dbReference type="InterPro" id="IPR051610">
    <property type="entry name" value="GPI/OXD"/>
</dbReference>